<dbReference type="Ensembl" id="ENSLOCT00000016095.1">
    <property type="protein sequence ID" value="ENSLOCP00000016065.1"/>
    <property type="gene ID" value="ENSLOCG00000013036.1"/>
</dbReference>
<keyword evidence="4" id="KW-1185">Reference proteome</keyword>
<dbReference type="EMBL" id="AHAT01031909">
    <property type="status" value="NOT_ANNOTATED_CDS"/>
    <property type="molecule type" value="Genomic_DNA"/>
</dbReference>
<reference evidence="3" key="3">
    <citation type="submission" date="2025-09" db="UniProtKB">
        <authorList>
            <consortium name="Ensembl"/>
        </authorList>
    </citation>
    <scope>IDENTIFICATION</scope>
</reference>
<dbReference type="Pfam" id="PF16101">
    <property type="entry name" value="PRIMA1"/>
    <property type="match status" value="1"/>
</dbReference>
<dbReference type="OrthoDB" id="8885320at2759"/>
<feature type="transmembrane region" description="Helical" evidence="2">
    <location>
        <begin position="12"/>
        <end position="32"/>
    </location>
</feature>
<reference evidence="4" key="1">
    <citation type="submission" date="2011-12" db="EMBL/GenBank/DDBJ databases">
        <title>The Draft Genome of Lepisosteus oculatus.</title>
        <authorList>
            <consortium name="The Broad Institute Genome Assembly &amp; Analysis Group"/>
            <consortium name="Computational R&amp;D Group"/>
            <consortium name="and Sequencing Platform"/>
            <person name="Di Palma F."/>
            <person name="Alfoldi J."/>
            <person name="Johnson J."/>
            <person name="Berlin A."/>
            <person name="Gnerre S."/>
            <person name="Jaffe D."/>
            <person name="MacCallum I."/>
            <person name="Young S."/>
            <person name="Walker B.J."/>
            <person name="Lander E.S."/>
            <person name="Lindblad-Toh K."/>
        </authorList>
    </citation>
    <scope>NUCLEOTIDE SEQUENCE [LARGE SCALE GENOMIC DNA]</scope>
</reference>
<keyword evidence="2" id="KW-1133">Transmembrane helix</keyword>
<dbReference type="HOGENOM" id="CLU_144252_0_0_1"/>
<feature type="transmembrane region" description="Helical" evidence="2">
    <location>
        <begin position="97"/>
        <end position="119"/>
    </location>
</feature>
<dbReference type="Proteomes" id="UP000018468">
    <property type="component" value="Linkage group LG7"/>
</dbReference>
<accession>W5N606</accession>
<dbReference type="InterPro" id="IPR029659">
    <property type="entry name" value="PRIMA1"/>
</dbReference>
<feature type="region of interest" description="Disordered" evidence="1">
    <location>
        <begin position="64"/>
        <end position="83"/>
    </location>
</feature>
<dbReference type="OMA" id="ISPLTWI"/>
<feature type="compositionally biased region" description="Pro residues" evidence="1">
    <location>
        <begin position="64"/>
        <end position="76"/>
    </location>
</feature>
<keyword evidence="2" id="KW-0812">Transmembrane</keyword>
<dbReference type="GeneID" id="102692891"/>
<dbReference type="AlphaFoldDB" id="W5N606"/>
<proteinExistence type="predicted"/>
<keyword evidence="2" id="KW-0472">Membrane</keyword>
<dbReference type="KEGG" id="loc:102692891"/>
<organism evidence="3 4">
    <name type="scientific">Lepisosteus oculatus</name>
    <name type="common">Spotted gar</name>
    <dbReference type="NCBI Taxonomy" id="7918"/>
    <lineage>
        <taxon>Eukaryota</taxon>
        <taxon>Metazoa</taxon>
        <taxon>Chordata</taxon>
        <taxon>Craniata</taxon>
        <taxon>Vertebrata</taxon>
        <taxon>Euteleostomi</taxon>
        <taxon>Actinopterygii</taxon>
        <taxon>Neopterygii</taxon>
        <taxon>Holostei</taxon>
        <taxon>Semionotiformes</taxon>
        <taxon>Lepisosteidae</taxon>
        <taxon>Lepisosteus</taxon>
    </lineage>
</organism>
<dbReference type="CTD" id="145270"/>
<evidence type="ECO:0000313" key="3">
    <source>
        <dbReference type="Ensembl" id="ENSLOCP00000016065.1"/>
    </source>
</evidence>
<evidence type="ECO:0000256" key="2">
    <source>
        <dbReference type="SAM" id="Phobius"/>
    </source>
</evidence>
<name>W5N606_LEPOC</name>
<reference evidence="3" key="2">
    <citation type="submission" date="2025-08" db="UniProtKB">
        <authorList>
            <consortium name="Ensembl"/>
        </authorList>
    </citation>
    <scope>IDENTIFICATION</scope>
</reference>
<evidence type="ECO:0000256" key="1">
    <source>
        <dbReference type="SAM" id="MobiDB-lite"/>
    </source>
</evidence>
<sequence length="156" mass="17483">MLLRDILPLSLSSWPFLFGHCFLTSFLLLFQFTQGELQKSCSRTIAEKASESCQLTCQCRPYPPLPPPPPPPPPPRLLVSQTPEPSVPQMKPWWKEIVIIGTVGCATVLFLLLMVIICYKAIKRKPLRKEENGTSRGEYAMSSRNNKALDANNAVV</sequence>
<evidence type="ECO:0000313" key="4">
    <source>
        <dbReference type="Proteomes" id="UP000018468"/>
    </source>
</evidence>
<dbReference type="Bgee" id="ENSLOCG00000013036">
    <property type="expression patterns" value="Expressed in muscle tissue and 6 other cell types or tissues"/>
</dbReference>
<protein>
    <submittedName>
        <fullName evidence="3">Proline rich membrane anchor 1</fullName>
    </submittedName>
</protein>
<dbReference type="RefSeq" id="XP_006632607.1">
    <property type="nucleotide sequence ID" value="XM_006632544.3"/>
</dbReference>